<dbReference type="Gramene" id="OIS96373">
    <property type="protein sequence ID" value="OIS96373"/>
    <property type="gene ID" value="A4A49_25687"/>
</dbReference>
<dbReference type="Proteomes" id="UP000187609">
    <property type="component" value="Unassembled WGS sequence"/>
</dbReference>
<name>A0A1J6HU24_NICAT</name>
<keyword evidence="1" id="KW-0812">Transmembrane</keyword>
<dbReference type="PANTHER" id="PTHR33710">
    <property type="entry name" value="BNAC02G09200D PROTEIN"/>
    <property type="match status" value="1"/>
</dbReference>
<evidence type="ECO:0008006" key="4">
    <source>
        <dbReference type="Google" id="ProtNLM"/>
    </source>
</evidence>
<keyword evidence="1" id="KW-1133">Transmembrane helix</keyword>
<dbReference type="OMA" id="VVFETWV"/>
<reference evidence="2" key="1">
    <citation type="submission" date="2016-11" db="EMBL/GenBank/DDBJ databases">
        <title>The genome of Nicotiana attenuata.</title>
        <authorList>
            <person name="Xu S."/>
            <person name="Brockmoeller T."/>
            <person name="Gaquerel E."/>
            <person name="Navarro A."/>
            <person name="Kuhl H."/>
            <person name="Gase K."/>
            <person name="Ling Z."/>
            <person name="Zhou W."/>
            <person name="Kreitzer C."/>
            <person name="Stanke M."/>
            <person name="Tang H."/>
            <person name="Lyons E."/>
            <person name="Pandey P."/>
            <person name="Pandey S.P."/>
            <person name="Timmermann B."/>
            <person name="Baldwin I.T."/>
        </authorList>
    </citation>
    <scope>NUCLEOTIDE SEQUENCE [LARGE SCALE GENOMIC DNA]</scope>
    <source>
        <strain evidence="2">UT</strain>
    </source>
</reference>
<accession>A0A1J6HU24</accession>
<feature type="transmembrane region" description="Helical" evidence="1">
    <location>
        <begin position="20"/>
        <end position="37"/>
    </location>
</feature>
<protein>
    <recommendedName>
        <fullName evidence="4">Endonuclease/exonuclease/phosphatase domain-containing protein</fullName>
    </recommendedName>
</protein>
<keyword evidence="3" id="KW-1185">Reference proteome</keyword>
<sequence length="367" mass="43046">MLHGSKQRHQRQTKRQQRTLPLIFLMISTISWNIRGMKAQKVSKRLKTLKLQHNLTFVALQEPMTKATKIRRFQNQLGIQNSYFNCNNKIWFLWTNDHVVNILEDTEQHVTISISHHMGSTKLHLTVVYAKCKAYLRQQLWIELRAIADRIQGSWGVVGDFNVITDSIEKKGGRPYRVEKSIDFLACIDNCGLQDTGYYGAIYTRSDNRGAPNTIWKRLDRLLINMEWSDEFSETTAEHLSRVCSDHAPLLINLKKSLIPRPKYFKFLDFWTKHDEFLTVVQEEWLEPIQGNALWILHQKLKKITKWLSAWSRQAFGDICEEPKRLEKQMNELEAMHVADATPSHIVELNEAKAKYIQYLKIQEEVL</sequence>
<dbReference type="SUPFAM" id="SSF56219">
    <property type="entry name" value="DNase I-like"/>
    <property type="match status" value="1"/>
</dbReference>
<dbReference type="AlphaFoldDB" id="A0A1J6HU24"/>
<keyword evidence="1" id="KW-0472">Membrane</keyword>
<proteinExistence type="predicted"/>
<dbReference type="PANTHER" id="PTHR33710:SF77">
    <property type="entry name" value="DNASE I-LIKE SUPERFAMILY PROTEIN"/>
    <property type="match status" value="1"/>
</dbReference>
<dbReference type="EMBL" id="MJEQ01037194">
    <property type="protein sequence ID" value="OIS96373.1"/>
    <property type="molecule type" value="Genomic_DNA"/>
</dbReference>
<evidence type="ECO:0000313" key="3">
    <source>
        <dbReference type="Proteomes" id="UP000187609"/>
    </source>
</evidence>
<dbReference type="Gene3D" id="3.60.10.10">
    <property type="entry name" value="Endonuclease/exonuclease/phosphatase"/>
    <property type="match status" value="1"/>
</dbReference>
<comment type="caution">
    <text evidence="2">The sequence shown here is derived from an EMBL/GenBank/DDBJ whole genome shotgun (WGS) entry which is preliminary data.</text>
</comment>
<evidence type="ECO:0000256" key="1">
    <source>
        <dbReference type="SAM" id="Phobius"/>
    </source>
</evidence>
<evidence type="ECO:0000313" key="2">
    <source>
        <dbReference type="EMBL" id="OIS96373.1"/>
    </source>
</evidence>
<dbReference type="InterPro" id="IPR036691">
    <property type="entry name" value="Endo/exonu/phosph_ase_sf"/>
</dbReference>
<organism evidence="2 3">
    <name type="scientific">Nicotiana attenuata</name>
    <name type="common">Coyote tobacco</name>
    <dbReference type="NCBI Taxonomy" id="49451"/>
    <lineage>
        <taxon>Eukaryota</taxon>
        <taxon>Viridiplantae</taxon>
        <taxon>Streptophyta</taxon>
        <taxon>Embryophyta</taxon>
        <taxon>Tracheophyta</taxon>
        <taxon>Spermatophyta</taxon>
        <taxon>Magnoliopsida</taxon>
        <taxon>eudicotyledons</taxon>
        <taxon>Gunneridae</taxon>
        <taxon>Pentapetalae</taxon>
        <taxon>asterids</taxon>
        <taxon>lamiids</taxon>
        <taxon>Solanales</taxon>
        <taxon>Solanaceae</taxon>
        <taxon>Nicotianoideae</taxon>
        <taxon>Nicotianeae</taxon>
        <taxon>Nicotiana</taxon>
    </lineage>
</organism>
<dbReference type="STRING" id="49451.A0A1J6HU24"/>
<gene>
    <name evidence="2" type="ORF">A4A49_25687</name>
</gene>